<feature type="region of interest" description="Disordered" evidence="1">
    <location>
        <begin position="123"/>
        <end position="156"/>
    </location>
</feature>
<dbReference type="AlphaFoldDB" id="A0A085MZ08"/>
<proteinExistence type="predicted"/>
<reference evidence="2" key="1">
    <citation type="journal article" date="2014" name="Nat. Genet.">
        <title>Genome and transcriptome of the porcine whipworm Trichuris suis.</title>
        <authorList>
            <person name="Jex A.R."/>
            <person name="Nejsum P."/>
            <person name="Schwarz E.M."/>
            <person name="Hu L."/>
            <person name="Young N.D."/>
            <person name="Hall R.S."/>
            <person name="Korhonen P.K."/>
            <person name="Liao S."/>
            <person name="Thamsborg S."/>
            <person name="Xia J."/>
            <person name="Xu P."/>
            <person name="Wang S."/>
            <person name="Scheerlinck J.P."/>
            <person name="Hofmann A."/>
            <person name="Sternberg P.W."/>
            <person name="Wang J."/>
            <person name="Gasser R.B."/>
        </authorList>
    </citation>
    <scope>NUCLEOTIDE SEQUENCE [LARGE SCALE GENOMIC DNA]</scope>
    <source>
        <strain evidence="2">DCEP-RM93F</strain>
    </source>
</reference>
<organism evidence="2">
    <name type="scientific">Trichuris suis</name>
    <name type="common">pig whipworm</name>
    <dbReference type="NCBI Taxonomy" id="68888"/>
    <lineage>
        <taxon>Eukaryota</taxon>
        <taxon>Metazoa</taxon>
        <taxon>Ecdysozoa</taxon>
        <taxon>Nematoda</taxon>
        <taxon>Enoplea</taxon>
        <taxon>Dorylaimia</taxon>
        <taxon>Trichinellida</taxon>
        <taxon>Trichuridae</taxon>
        <taxon>Trichuris</taxon>
    </lineage>
</organism>
<evidence type="ECO:0000313" key="2">
    <source>
        <dbReference type="EMBL" id="KFD62454.1"/>
    </source>
</evidence>
<sequence>MQCSDCSWNTSALLKYFINRSPKRMISYQGVDGVAVSMVAFQAIDPGSTPGLRNSILNPPKIMSHTTNTSLALIESGKLTIYSTRKQTVAQRTIKLADYANAISVRTFRRELYDRKSRDSKGLDIVPLSKRSNSNEADHEPQPRTAGRQGIATRLT</sequence>
<gene>
    <name evidence="2" type="ORF">M514_25387</name>
</gene>
<protein>
    <submittedName>
        <fullName evidence="2">Uncharacterized protein</fullName>
    </submittedName>
</protein>
<accession>A0A085MZ08</accession>
<evidence type="ECO:0000256" key="1">
    <source>
        <dbReference type="SAM" id="MobiDB-lite"/>
    </source>
</evidence>
<dbReference type="EMBL" id="KL367595">
    <property type="protein sequence ID" value="KFD62454.1"/>
    <property type="molecule type" value="Genomic_DNA"/>
</dbReference>
<name>A0A085MZ08_9BILA</name>
<dbReference type="Proteomes" id="UP000030758">
    <property type="component" value="Unassembled WGS sequence"/>
</dbReference>